<gene>
    <name evidence="17" type="primary">PMT4</name>
    <name evidence="17" type="ORF">OC846_001921</name>
</gene>
<dbReference type="AlphaFoldDB" id="A0AAN6GT64"/>
<feature type="domain" description="MIR" evidence="16">
    <location>
        <begin position="403"/>
        <end position="460"/>
    </location>
</feature>
<keyword evidence="10 14" id="KW-1133">Transmembrane helix</keyword>
<feature type="transmembrane region" description="Helical" evidence="14">
    <location>
        <begin position="223"/>
        <end position="241"/>
    </location>
</feature>
<dbReference type="Pfam" id="PF02815">
    <property type="entry name" value="MIR"/>
    <property type="match status" value="1"/>
</dbReference>
<comment type="catalytic activity">
    <reaction evidence="12 14">
        <text>a di-trans,poly-cis-dolichyl beta-D-mannosyl phosphate + L-threonyl-[protein] = 3-O-(alpha-D-mannosyl)-L-threonyl-[protein] + a di-trans,poly-cis-dolichyl phosphate + H(+)</text>
        <dbReference type="Rhea" id="RHEA:53396"/>
        <dbReference type="Rhea" id="RHEA-COMP:11060"/>
        <dbReference type="Rhea" id="RHEA-COMP:13547"/>
        <dbReference type="Rhea" id="RHEA-COMP:19498"/>
        <dbReference type="Rhea" id="RHEA-COMP:19501"/>
        <dbReference type="ChEBI" id="CHEBI:15378"/>
        <dbReference type="ChEBI" id="CHEBI:30013"/>
        <dbReference type="ChEBI" id="CHEBI:57683"/>
        <dbReference type="ChEBI" id="CHEBI:58211"/>
        <dbReference type="ChEBI" id="CHEBI:137323"/>
        <dbReference type="EC" id="2.4.1.109"/>
    </reaction>
</comment>
<feature type="transmembrane region" description="Helical" evidence="14">
    <location>
        <begin position="168"/>
        <end position="187"/>
    </location>
</feature>
<keyword evidence="11 14" id="KW-0472">Membrane</keyword>
<name>A0AAN6GT64_9BASI</name>
<comment type="subcellular location">
    <subcellularLocation>
        <location evidence="1 14">Endoplasmic reticulum membrane</location>
        <topology evidence="1 14">Multi-pass membrane protein</topology>
    </subcellularLocation>
</comment>
<dbReference type="Pfam" id="PF02366">
    <property type="entry name" value="PMT"/>
    <property type="match status" value="1"/>
</dbReference>
<evidence type="ECO:0000256" key="4">
    <source>
        <dbReference type="ARBA" id="ARBA00012839"/>
    </source>
</evidence>
<evidence type="ECO:0000313" key="18">
    <source>
        <dbReference type="Proteomes" id="UP001176517"/>
    </source>
</evidence>
<evidence type="ECO:0000256" key="9">
    <source>
        <dbReference type="ARBA" id="ARBA00022824"/>
    </source>
</evidence>
<keyword evidence="7 14" id="KW-0812">Transmembrane</keyword>
<evidence type="ECO:0000313" key="17">
    <source>
        <dbReference type="EMBL" id="KAK0554818.1"/>
    </source>
</evidence>
<feature type="transmembrane region" description="Helical" evidence="14">
    <location>
        <begin position="247"/>
        <end position="265"/>
    </location>
</feature>
<dbReference type="InterPro" id="IPR016093">
    <property type="entry name" value="MIR_motif"/>
</dbReference>
<sequence length="807" mass="91420">MLDAARSQTLRDRKPQATASSAVPAEKQLSHNGGNVNSKYRPHAISSSGWWSDQDWLVLGALTALGALLRFWQLKNPTEVVFDEVHFGKFAAYYIRREYFFDVHPPLAKMLHALGAWLAGFDGQFLFENIGDKYLKYGVPYIRMRATSAIIGTLQVPLLYGIMRETGMNAIISAFTTALLIFDNGHITQYRLILLDAPLTLFMMWSFYAYLRFYKQRYNEFSVGWWIWLLATGAGLALTIACKMVGLFTIVTVGFAVVADLWRLLDVKRGQTLEHFGRHFAARTFGLIIWPAAIYLFTFWIHFAILTKSGAGDSFMSPQFQHTLEGNPNLQLAKRVHYYDRVMFKHKGTDVYLHSHPEHYPLKYDDGRISSQGQQVTGYPHNDTNNWFQLIPTKPIPESPAHERAVRNGDVIRLLHVNTETYLITHDVASPLTTTNTEFTTNIANETETYDNSLFEIRIDEVEEGHNKSLASKADLLHLIHMPLRVALHTYESKLPAWAHGQQEINGNKNALDKKSLWYVDEMAVSLDDPDYDERVKPNPPREVKSMNFFKKFVELQLQMLHQNNLLTSSHPYATTPINWPFILSGVSFWTDDENKRQIYMVGNLVSWWIGVLSVSIYTGIMLADLVARRRGNEPIEEPIRRRMLNTAGFFVMAWVMHYAPFFLMSRQLFIHHYLPAHVCSIIVGGLVINFVASETIDGPLSEPGPLLLPSAPESEAAAPGVLSESEPSAVSPEKAAGVYPYGPKSKPERMSKNVLSAGAILALLVLFLALVAVFYWTAPLTYGTPGLTKEQVNRRKMMPGWTLHFA</sequence>
<evidence type="ECO:0000259" key="16">
    <source>
        <dbReference type="PROSITE" id="PS50919"/>
    </source>
</evidence>
<dbReference type="GO" id="GO:0005789">
    <property type="term" value="C:endoplasmic reticulum membrane"/>
    <property type="evidence" value="ECO:0007669"/>
    <property type="project" value="UniProtKB-SubCell"/>
</dbReference>
<evidence type="ECO:0000256" key="7">
    <source>
        <dbReference type="ARBA" id="ARBA00022692"/>
    </source>
</evidence>
<feature type="domain" description="MIR" evidence="16">
    <location>
        <begin position="333"/>
        <end position="393"/>
    </location>
</feature>
<feature type="transmembrane region" description="Helical" evidence="14">
    <location>
        <begin position="755"/>
        <end position="777"/>
    </location>
</feature>
<evidence type="ECO:0000256" key="14">
    <source>
        <dbReference type="RuleBase" id="RU367007"/>
    </source>
</evidence>
<dbReference type="Proteomes" id="UP001176517">
    <property type="component" value="Unassembled WGS sequence"/>
</dbReference>
<feature type="transmembrane region" description="Helical" evidence="14">
    <location>
        <begin position="648"/>
        <end position="665"/>
    </location>
</feature>
<feature type="transmembrane region" description="Helical" evidence="14">
    <location>
        <begin position="671"/>
        <end position="693"/>
    </location>
</feature>
<organism evidence="17 18">
    <name type="scientific">Tilletia horrida</name>
    <dbReference type="NCBI Taxonomy" id="155126"/>
    <lineage>
        <taxon>Eukaryota</taxon>
        <taxon>Fungi</taxon>
        <taxon>Dikarya</taxon>
        <taxon>Basidiomycota</taxon>
        <taxon>Ustilaginomycotina</taxon>
        <taxon>Exobasidiomycetes</taxon>
        <taxon>Tilletiales</taxon>
        <taxon>Tilletiaceae</taxon>
        <taxon>Tilletia</taxon>
    </lineage>
</organism>
<dbReference type="InterPro" id="IPR036300">
    <property type="entry name" value="MIR_dom_sf"/>
</dbReference>
<evidence type="ECO:0000256" key="3">
    <source>
        <dbReference type="ARBA" id="ARBA00007222"/>
    </source>
</evidence>
<feature type="transmembrane region" description="Helical" evidence="14">
    <location>
        <begin position="606"/>
        <end position="627"/>
    </location>
</feature>
<keyword evidence="8" id="KW-0677">Repeat</keyword>
<dbReference type="EC" id="2.4.1.109" evidence="4 14"/>
<dbReference type="Pfam" id="PF16192">
    <property type="entry name" value="PMT_4TMC"/>
    <property type="match status" value="1"/>
</dbReference>
<comment type="pathway">
    <text evidence="2 14">Protein modification; protein glycosylation.</text>
</comment>
<keyword evidence="9 14" id="KW-0256">Endoplasmic reticulum</keyword>
<evidence type="ECO:0000256" key="11">
    <source>
        <dbReference type="ARBA" id="ARBA00023136"/>
    </source>
</evidence>
<dbReference type="SMART" id="SM00472">
    <property type="entry name" value="MIR"/>
    <property type="match status" value="3"/>
</dbReference>
<dbReference type="PANTHER" id="PTHR10050:SF51">
    <property type="entry name" value="PROTEIN O-MANNOSYL-TRANSFERASE 1"/>
    <property type="match status" value="1"/>
</dbReference>
<keyword evidence="18" id="KW-1185">Reference proteome</keyword>
<dbReference type="InterPro" id="IPR003342">
    <property type="entry name" value="ArnT-like_N"/>
</dbReference>
<evidence type="ECO:0000256" key="15">
    <source>
        <dbReference type="SAM" id="MobiDB-lite"/>
    </source>
</evidence>
<evidence type="ECO:0000256" key="8">
    <source>
        <dbReference type="ARBA" id="ARBA00022737"/>
    </source>
</evidence>
<comment type="catalytic activity">
    <reaction evidence="13 14">
        <text>a di-trans,poly-cis-dolichyl beta-D-mannosyl phosphate + L-seryl-[protein] = 3-O-(alpha-D-mannosyl)-L-seryl-[protein] + a di-trans,poly-cis-dolichyl phosphate + H(+)</text>
        <dbReference type="Rhea" id="RHEA:17377"/>
        <dbReference type="Rhea" id="RHEA-COMP:9863"/>
        <dbReference type="Rhea" id="RHEA-COMP:13546"/>
        <dbReference type="Rhea" id="RHEA-COMP:19498"/>
        <dbReference type="Rhea" id="RHEA-COMP:19501"/>
        <dbReference type="ChEBI" id="CHEBI:15378"/>
        <dbReference type="ChEBI" id="CHEBI:29999"/>
        <dbReference type="ChEBI" id="CHEBI:57683"/>
        <dbReference type="ChEBI" id="CHEBI:58211"/>
        <dbReference type="ChEBI" id="CHEBI:137321"/>
        <dbReference type="EC" id="2.4.1.109"/>
    </reaction>
</comment>
<evidence type="ECO:0000256" key="2">
    <source>
        <dbReference type="ARBA" id="ARBA00004922"/>
    </source>
</evidence>
<reference evidence="17" key="1">
    <citation type="journal article" date="2023" name="PhytoFront">
        <title>Draft Genome Resources of Seven Strains of Tilletia horrida, Causal Agent of Kernel Smut of Rice.</title>
        <authorList>
            <person name="Khanal S."/>
            <person name="Antony Babu S."/>
            <person name="Zhou X.G."/>
        </authorList>
    </citation>
    <scope>NUCLEOTIDE SEQUENCE</scope>
    <source>
        <strain evidence="17">TX6</strain>
    </source>
</reference>
<evidence type="ECO:0000256" key="12">
    <source>
        <dbReference type="ARBA" id="ARBA00045085"/>
    </source>
</evidence>
<keyword evidence="6 14" id="KW-0808">Transferase</keyword>
<feature type="transmembrane region" description="Helical" evidence="14">
    <location>
        <begin position="285"/>
        <end position="306"/>
    </location>
</feature>
<accession>A0AAN6GT64</accession>
<evidence type="ECO:0000256" key="10">
    <source>
        <dbReference type="ARBA" id="ARBA00022989"/>
    </source>
</evidence>
<feature type="region of interest" description="Disordered" evidence="15">
    <location>
        <begin position="1"/>
        <end position="36"/>
    </location>
</feature>
<proteinExistence type="inferred from homology"/>
<dbReference type="Gene3D" id="2.80.10.50">
    <property type="match status" value="1"/>
</dbReference>
<comment type="similarity">
    <text evidence="3 14">Belongs to the glycosyltransferase 39 family.</text>
</comment>
<dbReference type="CDD" id="cd23285">
    <property type="entry name" value="beta-trefoil_MIR_PMT4-like"/>
    <property type="match status" value="1"/>
</dbReference>
<dbReference type="InterPro" id="IPR032421">
    <property type="entry name" value="PMT_4TMC"/>
</dbReference>
<evidence type="ECO:0000256" key="13">
    <source>
        <dbReference type="ARBA" id="ARBA00045102"/>
    </source>
</evidence>
<dbReference type="PROSITE" id="PS50919">
    <property type="entry name" value="MIR"/>
    <property type="match status" value="3"/>
</dbReference>
<evidence type="ECO:0000256" key="6">
    <source>
        <dbReference type="ARBA" id="ARBA00022679"/>
    </source>
</evidence>
<dbReference type="InterPro" id="IPR027005">
    <property type="entry name" value="PMT-like"/>
</dbReference>
<dbReference type="SUPFAM" id="SSF82109">
    <property type="entry name" value="MIR domain"/>
    <property type="match status" value="1"/>
</dbReference>
<feature type="transmembrane region" description="Helical" evidence="14">
    <location>
        <begin position="193"/>
        <end position="211"/>
    </location>
</feature>
<evidence type="ECO:0000256" key="5">
    <source>
        <dbReference type="ARBA" id="ARBA00022676"/>
    </source>
</evidence>
<comment type="function">
    <text evidence="14">Transfers mannose from Dol-P-mannose to Ser or Thr residues on proteins.</text>
</comment>
<protein>
    <recommendedName>
        <fullName evidence="4 14">Dolichyl-phosphate-mannose--protein mannosyltransferase</fullName>
        <ecNumber evidence="4 14">2.4.1.109</ecNumber>
    </recommendedName>
</protein>
<evidence type="ECO:0000256" key="1">
    <source>
        <dbReference type="ARBA" id="ARBA00004477"/>
    </source>
</evidence>
<feature type="domain" description="MIR" evidence="16">
    <location>
        <begin position="468"/>
        <end position="523"/>
    </location>
</feature>
<dbReference type="PANTHER" id="PTHR10050">
    <property type="entry name" value="DOLICHYL-PHOSPHATE-MANNOSE--PROTEIN MANNOSYLTRANSFERASE"/>
    <property type="match status" value="1"/>
</dbReference>
<dbReference type="GO" id="GO:0004169">
    <property type="term" value="F:dolichyl-phosphate-mannose-protein mannosyltransferase activity"/>
    <property type="evidence" value="ECO:0007669"/>
    <property type="project" value="UniProtKB-UniRule"/>
</dbReference>
<dbReference type="EMBL" id="JAPDMZ010000033">
    <property type="protein sequence ID" value="KAK0554818.1"/>
    <property type="molecule type" value="Genomic_DNA"/>
</dbReference>
<keyword evidence="5 14" id="KW-0328">Glycosyltransferase</keyword>
<comment type="caution">
    <text evidence="17">The sequence shown here is derived from an EMBL/GenBank/DDBJ whole genome shotgun (WGS) entry which is preliminary data.</text>
</comment>